<dbReference type="SUPFAM" id="SSF158682">
    <property type="entry name" value="TerB-like"/>
    <property type="match status" value="1"/>
</dbReference>
<dbReference type="Gene3D" id="1.10.3680.10">
    <property type="entry name" value="TerB-like"/>
    <property type="match status" value="1"/>
</dbReference>
<organism evidence="2 3">
    <name type="scientific">Gemmobacter aquaticus</name>
    <dbReference type="NCBI Taxonomy" id="490185"/>
    <lineage>
        <taxon>Bacteria</taxon>
        <taxon>Pseudomonadati</taxon>
        <taxon>Pseudomonadota</taxon>
        <taxon>Alphaproteobacteria</taxon>
        <taxon>Rhodobacterales</taxon>
        <taxon>Paracoccaceae</taxon>
        <taxon>Gemmobacter</taxon>
    </lineage>
</organism>
<evidence type="ECO:0000259" key="1">
    <source>
        <dbReference type="Pfam" id="PF05099"/>
    </source>
</evidence>
<protein>
    <recommendedName>
        <fullName evidence="1">Co-chaperone DjlA N-terminal domain-containing protein</fullName>
    </recommendedName>
</protein>
<evidence type="ECO:0000313" key="2">
    <source>
        <dbReference type="EMBL" id="GGO31306.1"/>
    </source>
</evidence>
<dbReference type="InterPro" id="IPR029024">
    <property type="entry name" value="TerB-like"/>
</dbReference>
<feature type="domain" description="Co-chaperone DjlA N-terminal" evidence="1">
    <location>
        <begin position="23"/>
        <end position="140"/>
    </location>
</feature>
<evidence type="ECO:0000313" key="3">
    <source>
        <dbReference type="Proteomes" id="UP000598196"/>
    </source>
</evidence>
<dbReference type="Pfam" id="PF05099">
    <property type="entry name" value="TerB"/>
    <property type="match status" value="1"/>
</dbReference>
<reference evidence="2 3" key="1">
    <citation type="journal article" date="2014" name="Int. J. Syst. Evol. Microbiol.">
        <title>Complete genome sequence of Corynebacterium casei LMG S-19264T (=DSM 44701T), isolated from a smear-ripened cheese.</title>
        <authorList>
            <consortium name="US DOE Joint Genome Institute (JGI-PGF)"/>
            <person name="Walter F."/>
            <person name="Albersmeier A."/>
            <person name="Kalinowski J."/>
            <person name="Ruckert C."/>
        </authorList>
    </citation>
    <scope>NUCLEOTIDE SEQUENCE [LARGE SCALE GENOMIC DNA]</scope>
    <source>
        <strain evidence="2 3">CGMCC 1.7029</strain>
    </source>
</reference>
<keyword evidence="3" id="KW-1185">Reference proteome</keyword>
<dbReference type="RefSeq" id="WP_146286476.1">
    <property type="nucleotide sequence ID" value="NZ_BMLP01000002.1"/>
</dbReference>
<dbReference type="EMBL" id="BMLP01000002">
    <property type="protein sequence ID" value="GGO31306.1"/>
    <property type="molecule type" value="Genomic_DNA"/>
</dbReference>
<dbReference type="AlphaFoldDB" id="A0A917YIU7"/>
<dbReference type="InterPro" id="IPR007791">
    <property type="entry name" value="DjlA_N"/>
</dbReference>
<dbReference type="OrthoDB" id="5402150at2"/>
<sequence length="146" mass="15871">MFDQFLRRLLAPTPAPLNADEAHLALAALMVRVARADNHYSAGEVTRIDRVLTGMYALSPFAAAALRQQAETLESEAPDTVRFTRALKDAVPLDERRALIEALWSVALADGARGDEEDQVIRLTASLLGLTDRESAEARQSAAARS</sequence>
<comment type="caution">
    <text evidence="2">The sequence shown here is derived from an EMBL/GenBank/DDBJ whole genome shotgun (WGS) entry which is preliminary data.</text>
</comment>
<accession>A0A917YIU7</accession>
<dbReference type="Proteomes" id="UP000598196">
    <property type="component" value="Unassembled WGS sequence"/>
</dbReference>
<dbReference type="CDD" id="cd07313">
    <property type="entry name" value="terB_like_2"/>
    <property type="match status" value="1"/>
</dbReference>
<proteinExistence type="predicted"/>
<name>A0A917YIU7_9RHOB</name>
<gene>
    <name evidence="2" type="ORF">GCM10010991_17180</name>
</gene>